<gene>
    <name evidence="2" type="ORF">J2W40_001745</name>
</gene>
<organism evidence="2 3">
    <name type="scientific">Sphingobium xenophagum</name>
    <dbReference type="NCBI Taxonomy" id="121428"/>
    <lineage>
        <taxon>Bacteria</taxon>
        <taxon>Pseudomonadati</taxon>
        <taxon>Pseudomonadota</taxon>
        <taxon>Alphaproteobacteria</taxon>
        <taxon>Sphingomonadales</taxon>
        <taxon>Sphingomonadaceae</taxon>
        <taxon>Sphingobium</taxon>
    </lineage>
</organism>
<dbReference type="RefSeq" id="WP_310223650.1">
    <property type="nucleotide sequence ID" value="NZ_JAVDWV010000007.1"/>
</dbReference>
<feature type="region of interest" description="Disordered" evidence="1">
    <location>
        <begin position="1"/>
        <end position="69"/>
    </location>
</feature>
<reference evidence="2 3" key="1">
    <citation type="submission" date="2023-07" db="EMBL/GenBank/DDBJ databases">
        <title>Sorghum-associated microbial communities from plants grown in Nebraska, USA.</title>
        <authorList>
            <person name="Schachtman D."/>
        </authorList>
    </citation>
    <scope>NUCLEOTIDE SEQUENCE [LARGE SCALE GENOMIC DNA]</scope>
    <source>
        <strain evidence="2 3">4256</strain>
    </source>
</reference>
<comment type="caution">
    <text evidence="2">The sequence shown here is derived from an EMBL/GenBank/DDBJ whole genome shotgun (WGS) entry which is preliminary data.</text>
</comment>
<accession>A0ABU1X164</accession>
<keyword evidence="3" id="KW-1185">Reference proteome</keyword>
<dbReference type="Proteomes" id="UP001267638">
    <property type="component" value="Unassembled WGS sequence"/>
</dbReference>
<evidence type="ECO:0000313" key="3">
    <source>
        <dbReference type="Proteomes" id="UP001267638"/>
    </source>
</evidence>
<evidence type="ECO:0000256" key="1">
    <source>
        <dbReference type="SAM" id="MobiDB-lite"/>
    </source>
</evidence>
<name>A0ABU1X164_SPHXE</name>
<sequence>MTPIDHSQTKGHEQADTARSSDAQDHVRDAEEKLDEELEDSMDASDPPSSTRPGDKGEPVPSSGFTPED</sequence>
<protein>
    <submittedName>
        <fullName evidence="2">Uncharacterized protein</fullName>
    </submittedName>
</protein>
<feature type="compositionally biased region" description="Acidic residues" evidence="1">
    <location>
        <begin position="32"/>
        <end position="43"/>
    </location>
</feature>
<proteinExistence type="predicted"/>
<dbReference type="EMBL" id="JAVDWV010000007">
    <property type="protein sequence ID" value="MDR7154927.1"/>
    <property type="molecule type" value="Genomic_DNA"/>
</dbReference>
<feature type="compositionally biased region" description="Basic and acidic residues" evidence="1">
    <location>
        <begin position="7"/>
        <end position="16"/>
    </location>
</feature>
<evidence type="ECO:0000313" key="2">
    <source>
        <dbReference type="EMBL" id="MDR7154927.1"/>
    </source>
</evidence>
<feature type="compositionally biased region" description="Basic and acidic residues" evidence="1">
    <location>
        <begin position="22"/>
        <end position="31"/>
    </location>
</feature>